<sequence>MGPHHAFTDVAGGPCDKEVNGKAGMMGLVECIGILIAKFANASRDSSDPHIKFPSEENRSTIGFRQNSSMKPNSYLAKEILDHEVSKAKVMEHHSPSLVARLMGLDTLPSSVRHQKPIDRCHLRALERDICHCTFGDPSSCQENAHLEVSIFNHIPDVPDSTKDIFLEHLQDHNLLSMKHFREPDNAITTSQGDKITILKASKSAKNCGNGGRLKPPESERIRDWCSDWQQEIFNSVNTNFVNPHMPSASQYKGNCESCASPARIVILKPNKGKTRKLAKDSLFTDEDFHFNFKVFSEIAASRIREMRNEGKQKLAYHTELSCPKDSIKITQEKTRKARQTRSSRIKHYSLSERMPFDDNGESEATFLSSDNFRVWIGNCNSSPLSSTESSVSREARRRLAERWKVTRKFQNEGHGSHSSQTLSELLGLSYDRTVKFTEDTSDITTVLDKIFDSNEAPGSTDNLSRIDNEDRVRYVSLQPFVEYNSSLKINDRERDVATNNDRIEDVTMRPSCISLVAKMTEPQTVSVRNIKNQIHRSQLEHLVAKENMLPEQETNVSTEGSRKRVHMAKTTIHPSPMDCANSDSRPKSCVSIPQLRDESWEEKPATSALELSLDNEGLIGQILNAVANQKTASTQETSIDNLPLEPLHSEPDMGVLDTLSTEENEQASPVSVLETPSEDEAYSSGCFERLKLRRKLELLKLESTDVYTQKAEVPPNKRCCDHDMDQELVDSDDRDFAYMLDTLQESGFLGIIDNKLVDTLDQNLFDKLEKKYNKVVLWPRSERRLLFDLISCTLTETVARSCKNVHSMSELCPLALDCNSVAKTVWQTLVEGRKLLDCSDRNELLDKEWLLLVCDVDLIAIRIEGMVNDVLLEELVFDLFN</sequence>
<evidence type="ECO:0000256" key="1">
    <source>
        <dbReference type="SAM" id="MobiDB-lite"/>
    </source>
</evidence>
<comment type="caution">
    <text evidence="4">The sequence shown here is derived from an EMBL/GenBank/DDBJ whole genome shotgun (WGS) entry which is preliminary data.</text>
</comment>
<dbReference type="PANTHER" id="PTHR46836">
    <property type="entry name" value="AFADIN"/>
    <property type="match status" value="1"/>
</dbReference>
<reference evidence="4 5" key="1">
    <citation type="submission" date="2020-08" db="EMBL/GenBank/DDBJ databases">
        <title>Plant Genome Project.</title>
        <authorList>
            <person name="Zhang R.-G."/>
        </authorList>
    </citation>
    <scope>NUCLEOTIDE SEQUENCE [LARGE SCALE GENOMIC DNA]</scope>
    <source>
        <tissue evidence="4">Rhizome</tissue>
    </source>
</reference>
<feature type="region of interest" description="Disordered" evidence="1">
    <location>
        <begin position="44"/>
        <end position="67"/>
    </location>
</feature>
<dbReference type="InterPro" id="IPR025486">
    <property type="entry name" value="DUF4378"/>
</dbReference>
<dbReference type="Pfam" id="PF14309">
    <property type="entry name" value="DUF4378"/>
    <property type="match status" value="1"/>
</dbReference>
<feature type="domain" description="DUF3741" evidence="3">
    <location>
        <begin position="92"/>
        <end position="113"/>
    </location>
</feature>
<organism evidence="4 5">
    <name type="scientific">Zingiber officinale</name>
    <name type="common">Ginger</name>
    <name type="synonym">Amomum zingiber</name>
    <dbReference type="NCBI Taxonomy" id="94328"/>
    <lineage>
        <taxon>Eukaryota</taxon>
        <taxon>Viridiplantae</taxon>
        <taxon>Streptophyta</taxon>
        <taxon>Embryophyta</taxon>
        <taxon>Tracheophyta</taxon>
        <taxon>Spermatophyta</taxon>
        <taxon>Magnoliopsida</taxon>
        <taxon>Liliopsida</taxon>
        <taxon>Zingiberales</taxon>
        <taxon>Zingiberaceae</taxon>
        <taxon>Zingiber</taxon>
    </lineage>
</organism>
<dbReference type="EMBL" id="JACMSC010000009">
    <property type="protein sequence ID" value="KAG6507984.1"/>
    <property type="molecule type" value="Genomic_DNA"/>
</dbReference>
<evidence type="ECO:0000313" key="5">
    <source>
        <dbReference type="Proteomes" id="UP000734854"/>
    </source>
</evidence>
<gene>
    <name evidence="4" type="ORF">ZIOFF_033339</name>
</gene>
<feature type="compositionally biased region" description="Basic and acidic residues" evidence="1">
    <location>
        <begin position="45"/>
        <end position="59"/>
    </location>
</feature>
<protein>
    <recommendedName>
        <fullName evidence="6">DUF4378 domain-containing protein</fullName>
    </recommendedName>
</protein>
<dbReference type="Proteomes" id="UP000734854">
    <property type="component" value="Unassembled WGS sequence"/>
</dbReference>
<name>A0A8J5H0H9_ZINOF</name>
<dbReference type="AlphaFoldDB" id="A0A8J5H0H9"/>
<feature type="domain" description="DUF4378" evidence="2">
    <location>
        <begin position="736"/>
        <end position="875"/>
    </location>
</feature>
<proteinExistence type="predicted"/>
<keyword evidence="5" id="KW-1185">Reference proteome</keyword>
<evidence type="ECO:0000259" key="2">
    <source>
        <dbReference type="Pfam" id="PF14309"/>
    </source>
</evidence>
<dbReference type="PANTHER" id="PTHR46836:SF8">
    <property type="entry name" value="AFADIN"/>
    <property type="match status" value="1"/>
</dbReference>
<evidence type="ECO:0000259" key="3">
    <source>
        <dbReference type="Pfam" id="PF14383"/>
    </source>
</evidence>
<dbReference type="InterPro" id="IPR032795">
    <property type="entry name" value="DUF3741-assoc"/>
</dbReference>
<evidence type="ECO:0000313" key="4">
    <source>
        <dbReference type="EMBL" id="KAG6507984.1"/>
    </source>
</evidence>
<evidence type="ECO:0008006" key="6">
    <source>
        <dbReference type="Google" id="ProtNLM"/>
    </source>
</evidence>
<accession>A0A8J5H0H9</accession>
<dbReference type="Pfam" id="PF14383">
    <property type="entry name" value="VARLMGL"/>
    <property type="match status" value="1"/>
</dbReference>